<dbReference type="AlphaFoldDB" id="A0A5N6W209"/>
<dbReference type="Proteomes" id="UP000325433">
    <property type="component" value="Unassembled WGS sequence"/>
</dbReference>
<gene>
    <name evidence="1" type="ORF">BDV41DRAFT_533774</name>
</gene>
<evidence type="ECO:0000313" key="2">
    <source>
        <dbReference type="Proteomes" id="UP000325433"/>
    </source>
</evidence>
<accession>A0A5N6W209</accession>
<organism evidence="1 2">
    <name type="scientific">Aspergillus transmontanensis</name>
    <dbReference type="NCBI Taxonomy" id="1034304"/>
    <lineage>
        <taxon>Eukaryota</taxon>
        <taxon>Fungi</taxon>
        <taxon>Dikarya</taxon>
        <taxon>Ascomycota</taxon>
        <taxon>Pezizomycotina</taxon>
        <taxon>Eurotiomycetes</taxon>
        <taxon>Eurotiomycetidae</taxon>
        <taxon>Eurotiales</taxon>
        <taxon>Aspergillaceae</taxon>
        <taxon>Aspergillus</taxon>
        <taxon>Aspergillus subgen. Circumdati</taxon>
    </lineage>
</organism>
<sequence>MESKLTNKMETLEQAVSEGDLILLYAPEKRAIMLLVLSSPGSQISNPKIWTIFVRQVKVDYLDEPGRCVVSGPDVYYNQEDDHTSEDDSTPEDDDLFIEASSESILSTFVARYPVESEVRYRVNPHGRDVLKYYWGGNCPFCYGHGWYCPGCGPAQLFPDLFGGCSVDQSCPVCLGFDFAMEDKIQLRGVEEYEDRLAKGECPFGFLGELAELKGEILEMVRERYELIDARRQEMGLSGYDVDDIVESWFPDGDDE</sequence>
<keyword evidence="2" id="KW-1185">Reference proteome</keyword>
<dbReference type="EMBL" id="ML738318">
    <property type="protein sequence ID" value="KAE8314546.1"/>
    <property type="molecule type" value="Genomic_DNA"/>
</dbReference>
<proteinExistence type="predicted"/>
<name>A0A5N6W209_9EURO</name>
<reference evidence="2" key="1">
    <citation type="submission" date="2019-04" db="EMBL/GenBank/DDBJ databases">
        <title>Friends and foes A comparative genomics studyof 23 Aspergillus species from section Flavi.</title>
        <authorList>
            <consortium name="DOE Joint Genome Institute"/>
            <person name="Kjaerbolling I."/>
            <person name="Vesth T."/>
            <person name="Frisvad J.C."/>
            <person name="Nybo J.L."/>
            <person name="Theobald S."/>
            <person name="Kildgaard S."/>
            <person name="Isbrandt T."/>
            <person name="Kuo A."/>
            <person name="Sato A."/>
            <person name="Lyhne E.K."/>
            <person name="Kogle M.E."/>
            <person name="Wiebenga A."/>
            <person name="Kun R.S."/>
            <person name="Lubbers R.J."/>
            <person name="Makela M.R."/>
            <person name="Barry K."/>
            <person name="Chovatia M."/>
            <person name="Clum A."/>
            <person name="Daum C."/>
            <person name="Haridas S."/>
            <person name="He G."/>
            <person name="LaButti K."/>
            <person name="Lipzen A."/>
            <person name="Mondo S."/>
            <person name="Riley R."/>
            <person name="Salamov A."/>
            <person name="Simmons B.A."/>
            <person name="Magnuson J.K."/>
            <person name="Henrissat B."/>
            <person name="Mortensen U.H."/>
            <person name="Larsen T.O."/>
            <person name="Devries R.P."/>
            <person name="Grigoriev I.V."/>
            <person name="Machida M."/>
            <person name="Baker S.E."/>
            <person name="Andersen M.R."/>
        </authorList>
    </citation>
    <scope>NUCLEOTIDE SEQUENCE [LARGE SCALE GENOMIC DNA]</scope>
    <source>
        <strain evidence="2">CBS 130015</strain>
    </source>
</reference>
<evidence type="ECO:0000313" key="1">
    <source>
        <dbReference type="EMBL" id="KAE8314546.1"/>
    </source>
</evidence>
<protein>
    <submittedName>
        <fullName evidence="1">Uncharacterized protein</fullName>
    </submittedName>
</protein>